<proteinExistence type="predicted"/>
<feature type="transmembrane region" description="Helical" evidence="1">
    <location>
        <begin position="6"/>
        <end position="27"/>
    </location>
</feature>
<accession>A0ABY5FWI2</accession>
<feature type="transmembrane region" description="Helical" evidence="1">
    <location>
        <begin position="57"/>
        <end position="77"/>
    </location>
</feature>
<evidence type="ECO:0000256" key="1">
    <source>
        <dbReference type="SAM" id="Phobius"/>
    </source>
</evidence>
<keyword evidence="1" id="KW-0472">Membrane</keyword>
<evidence type="ECO:0000313" key="2">
    <source>
        <dbReference type="EMBL" id="UTT62665.1"/>
    </source>
</evidence>
<protein>
    <submittedName>
        <fullName evidence="2">Uncharacterized protein</fullName>
    </submittedName>
</protein>
<keyword evidence="3" id="KW-1185">Reference proteome</keyword>
<gene>
    <name evidence="2" type="ORF">NNL39_00640</name>
</gene>
<keyword evidence="1" id="KW-0812">Transmembrane</keyword>
<name>A0ABY5FWI2_9MICO</name>
<sequence length="82" mass="8658">MDQLNPVVVLVTVAMVVIGALVLVFAARVADANRKLLESASTRSSLKASKNSTPTQFRIVGGGMLLMGVVSFLYGVLPRLQA</sequence>
<keyword evidence="1" id="KW-1133">Transmembrane helix</keyword>
<dbReference type="EMBL" id="CP101497">
    <property type="protein sequence ID" value="UTT62665.1"/>
    <property type="molecule type" value="Genomic_DNA"/>
</dbReference>
<dbReference type="RefSeq" id="WP_255159796.1">
    <property type="nucleotide sequence ID" value="NZ_CP101497.1"/>
</dbReference>
<reference evidence="2" key="1">
    <citation type="submission" date="2022-07" db="EMBL/GenBank/DDBJ databases">
        <title>Taxonomic analysis of Microcella humidisoli nov. sp., isolated from riverside soil.</title>
        <authorList>
            <person name="Molina K.M."/>
            <person name="Kim S.B."/>
        </authorList>
    </citation>
    <scope>NUCLEOTIDE SEQUENCE</scope>
    <source>
        <strain evidence="2">MMS21-STM10</strain>
    </source>
</reference>
<dbReference type="Proteomes" id="UP001060039">
    <property type="component" value="Chromosome"/>
</dbReference>
<evidence type="ECO:0000313" key="3">
    <source>
        <dbReference type="Proteomes" id="UP001060039"/>
    </source>
</evidence>
<organism evidence="2 3">
    <name type="scientific">Microcella humidisoli</name>
    <dbReference type="NCBI Taxonomy" id="2963406"/>
    <lineage>
        <taxon>Bacteria</taxon>
        <taxon>Bacillati</taxon>
        <taxon>Actinomycetota</taxon>
        <taxon>Actinomycetes</taxon>
        <taxon>Micrococcales</taxon>
        <taxon>Microbacteriaceae</taxon>
        <taxon>Microcella</taxon>
    </lineage>
</organism>